<evidence type="ECO:0000256" key="7">
    <source>
        <dbReference type="ARBA" id="ARBA00023004"/>
    </source>
</evidence>
<evidence type="ECO:0000313" key="11">
    <source>
        <dbReference type="EMBL" id="SMB91568.1"/>
    </source>
</evidence>
<dbReference type="CDD" id="cd03214">
    <property type="entry name" value="ABC_Iron-Siderophores_B12_Hemin"/>
    <property type="match status" value="1"/>
</dbReference>
<evidence type="ECO:0000256" key="2">
    <source>
        <dbReference type="ARBA" id="ARBA00022448"/>
    </source>
</evidence>
<keyword evidence="4" id="KW-0410">Iron transport</keyword>
<organism evidence="11 12">
    <name type="scientific">Peptoniphilus asaccharolyticus DSM 20463</name>
    <dbReference type="NCBI Taxonomy" id="573058"/>
    <lineage>
        <taxon>Bacteria</taxon>
        <taxon>Bacillati</taxon>
        <taxon>Bacillota</taxon>
        <taxon>Tissierellia</taxon>
        <taxon>Tissierellales</taxon>
        <taxon>Peptoniphilaceae</taxon>
        <taxon>Peptoniphilus</taxon>
    </lineage>
</organism>
<evidence type="ECO:0000256" key="4">
    <source>
        <dbReference type="ARBA" id="ARBA00022496"/>
    </source>
</evidence>
<keyword evidence="9" id="KW-0472">Membrane</keyword>
<evidence type="ECO:0000256" key="1">
    <source>
        <dbReference type="ARBA" id="ARBA00004202"/>
    </source>
</evidence>
<dbReference type="SMART" id="SM00382">
    <property type="entry name" value="AAA"/>
    <property type="match status" value="1"/>
</dbReference>
<dbReference type="PROSITE" id="PS50893">
    <property type="entry name" value="ABC_TRANSPORTER_2"/>
    <property type="match status" value="1"/>
</dbReference>
<dbReference type="InterPro" id="IPR003593">
    <property type="entry name" value="AAA+_ATPase"/>
</dbReference>
<dbReference type="GO" id="GO:0016887">
    <property type="term" value="F:ATP hydrolysis activity"/>
    <property type="evidence" value="ECO:0007669"/>
    <property type="project" value="InterPro"/>
</dbReference>
<reference evidence="12" key="1">
    <citation type="submission" date="2017-04" db="EMBL/GenBank/DDBJ databases">
        <authorList>
            <person name="Varghese N."/>
            <person name="Submissions S."/>
        </authorList>
    </citation>
    <scope>NUCLEOTIDE SEQUENCE [LARGE SCALE GENOMIC DNA]</scope>
    <source>
        <strain evidence="12">DSM 20463</strain>
    </source>
</reference>
<evidence type="ECO:0000256" key="5">
    <source>
        <dbReference type="ARBA" id="ARBA00022741"/>
    </source>
</evidence>
<dbReference type="InterPro" id="IPR051535">
    <property type="entry name" value="Siderophore_ABC-ATPase"/>
</dbReference>
<evidence type="ECO:0000256" key="6">
    <source>
        <dbReference type="ARBA" id="ARBA00022840"/>
    </source>
</evidence>
<keyword evidence="8" id="KW-0406">Ion transport</keyword>
<evidence type="ECO:0000256" key="3">
    <source>
        <dbReference type="ARBA" id="ARBA00022475"/>
    </source>
</evidence>
<dbReference type="GO" id="GO:0005886">
    <property type="term" value="C:plasma membrane"/>
    <property type="evidence" value="ECO:0007669"/>
    <property type="project" value="UniProtKB-SubCell"/>
</dbReference>
<dbReference type="Pfam" id="PF00005">
    <property type="entry name" value="ABC_tran"/>
    <property type="match status" value="1"/>
</dbReference>
<keyword evidence="5" id="KW-0547">Nucleotide-binding</keyword>
<evidence type="ECO:0000256" key="8">
    <source>
        <dbReference type="ARBA" id="ARBA00023065"/>
    </source>
</evidence>
<gene>
    <name evidence="11" type="ORF">SAMN00017477_1814</name>
</gene>
<dbReference type="FunFam" id="3.40.50.300:FF:000134">
    <property type="entry name" value="Iron-enterobactin ABC transporter ATP-binding protein"/>
    <property type="match status" value="1"/>
</dbReference>
<keyword evidence="3" id="KW-1003">Cell membrane</keyword>
<protein>
    <submittedName>
        <fullName evidence="11">Iron complex transport system ATP-binding protein</fullName>
    </submittedName>
</protein>
<feature type="domain" description="ABC transporter" evidence="10">
    <location>
        <begin position="13"/>
        <end position="255"/>
    </location>
</feature>
<dbReference type="InterPro" id="IPR017871">
    <property type="entry name" value="ABC_transporter-like_CS"/>
</dbReference>
<dbReference type="PROSITE" id="PS00211">
    <property type="entry name" value="ABC_TRANSPORTER_1"/>
    <property type="match status" value="1"/>
</dbReference>
<evidence type="ECO:0000259" key="10">
    <source>
        <dbReference type="PROSITE" id="PS50893"/>
    </source>
</evidence>
<dbReference type="PANTHER" id="PTHR42771">
    <property type="entry name" value="IRON(3+)-HYDROXAMATE IMPORT ATP-BINDING PROTEIN FHUC"/>
    <property type="match status" value="1"/>
</dbReference>
<dbReference type="AlphaFoldDB" id="A0A1W1VDX0"/>
<dbReference type="Proteomes" id="UP000192368">
    <property type="component" value="Unassembled WGS sequence"/>
</dbReference>
<dbReference type="InterPro" id="IPR003439">
    <property type="entry name" value="ABC_transporter-like_ATP-bd"/>
</dbReference>
<keyword evidence="12" id="KW-1185">Reference proteome</keyword>
<keyword evidence="7" id="KW-0408">Iron</keyword>
<sequence>MASMGFGTQDVRIKFIKLSVAIIIANQHGKNHVIRDLSLNFEKGKITTLLGSNGCGRSTLFKLCTKELPIRHGMIKLDGQNIDSIKRKEFAKKVSIVHQQNIIMGDIDVESLVRYGRNPYLSFMQGLGEKDKYEIENAIKLCGLEEIRTKSINSLSGGQLQRAWIAMSIAQKTEILFLDEPTTYLDIKYQIEILELVKKLNRELSTTIIMVLHDINQALQYSDEVVGMYKGRVEFKGDPNVELIESSMSKIYGTELSVERFKDRLIVLPKI</sequence>
<dbReference type="InterPro" id="IPR027417">
    <property type="entry name" value="P-loop_NTPase"/>
</dbReference>
<dbReference type="GO" id="GO:0006826">
    <property type="term" value="P:iron ion transport"/>
    <property type="evidence" value="ECO:0007669"/>
    <property type="project" value="UniProtKB-KW"/>
</dbReference>
<dbReference type="PANTHER" id="PTHR42771:SF10">
    <property type="entry name" value="FERRICHROME TRANSPORT ATP-BINDING PROTEIN FHUC"/>
    <property type="match status" value="1"/>
</dbReference>
<evidence type="ECO:0000256" key="9">
    <source>
        <dbReference type="ARBA" id="ARBA00023136"/>
    </source>
</evidence>
<name>A0A1W1VDX0_PEPAS</name>
<keyword evidence="6 11" id="KW-0067">ATP-binding</keyword>
<dbReference type="EMBL" id="FWWR01000012">
    <property type="protein sequence ID" value="SMB91568.1"/>
    <property type="molecule type" value="Genomic_DNA"/>
</dbReference>
<dbReference type="SUPFAM" id="SSF52540">
    <property type="entry name" value="P-loop containing nucleoside triphosphate hydrolases"/>
    <property type="match status" value="1"/>
</dbReference>
<accession>A0A1W1VDX0</accession>
<comment type="subcellular location">
    <subcellularLocation>
        <location evidence="1">Cell membrane</location>
        <topology evidence="1">Peripheral membrane protein</topology>
    </subcellularLocation>
</comment>
<dbReference type="STRING" id="573058.SAMN00017477_1814"/>
<evidence type="ECO:0000313" key="12">
    <source>
        <dbReference type="Proteomes" id="UP000192368"/>
    </source>
</evidence>
<proteinExistence type="predicted"/>
<keyword evidence="2" id="KW-0813">Transport</keyword>
<dbReference type="GO" id="GO:0005524">
    <property type="term" value="F:ATP binding"/>
    <property type="evidence" value="ECO:0007669"/>
    <property type="project" value="UniProtKB-KW"/>
</dbReference>
<dbReference type="Gene3D" id="3.40.50.300">
    <property type="entry name" value="P-loop containing nucleotide triphosphate hydrolases"/>
    <property type="match status" value="1"/>
</dbReference>